<dbReference type="Gene3D" id="3.40.50.410">
    <property type="entry name" value="von Willebrand factor, type A domain"/>
    <property type="match status" value="2"/>
</dbReference>
<dbReference type="OrthoDB" id="6306at10239"/>
<keyword evidence="5" id="KW-0694">RNA-binding</keyword>
<dbReference type="Proteomes" id="UP000223009">
    <property type="component" value="Segment"/>
</dbReference>
<evidence type="ECO:0000256" key="3">
    <source>
        <dbReference type="ARBA" id="ARBA00022490"/>
    </source>
</evidence>
<dbReference type="PANTHER" id="PTHR14202">
    <property type="entry name" value="60 KDA RIBONUCLEOPROTEIN SSA/RO"/>
    <property type="match status" value="1"/>
</dbReference>
<comment type="subcellular location">
    <subcellularLocation>
        <location evidence="1">Cytoplasm</location>
    </subcellularLocation>
</comment>
<comment type="similarity">
    <text evidence="2">Belongs to the Ro 60 kDa family.</text>
</comment>
<reference evidence="8 9" key="1">
    <citation type="submission" date="2017-05" db="EMBL/GenBank/DDBJ databases">
        <authorList>
            <person name="Chapman J."/>
            <person name="Chang C."/>
            <person name="Suresh T."/>
            <person name="Shishido T.C."/>
            <person name="Bindert I."/>
            <person name="Shaffer C.D."/>
            <person name="Weston-Hafer K.A."/>
            <person name="Russell D.A."/>
            <person name="Pope W.H."/>
            <person name="Jacobs-Sera D."/>
            <person name="Hendrix R.W."/>
            <person name="Hatfull G.F."/>
        </authorList>
    </citation>
    <scope>NUCLEOTIDE SEQUENCE [LARGE SCALE GENOMIC DNA]</scope>
</reference>
<proteinExistence type="inferred from homology"/>
<evidence type="ECO:0000256" key="6">
    <source>
        <dbReference type="ARBA" id="ARBA00023274"/>
    </source>
</evidence>
<sequence length="550" mass="61533">MSNALNNAAKGLNKTVQTQRARQDQVQNNAGGFVFQVSDQARLERFLILGVDGGTYYVKEVDHAEKSVSFLSKMIEKDEASVLRTIVDVSVNGRAYRQTPALFALAMLIANGNNKQAVKAEFNKVVRTGTHLYEVLNFLTSLEVGWGRAKREIIASWFDRDADKLAYQAVKYRQRRFGEQSWTLRDVMRLSHPRNVNTSVADFVLGKPHDAIDDLRAIEGFKKMQQAKTVDEVHAVLREYEMLPWETIPTQFHKDVSVWKRIFANGQLRGQALVRNITRLAKIGAFKDMRFAAAYAGQLTNQEMIRQTRLHPINFLNAVVVYTEGQMKTVRDRYGWEREERVRGWEVESVIVDALNEGFHLAFKTVEPAGKRTMLAIDVSGSMSAKASGLDLSCAQVSGAMAMTIARTEPAHIIRGFTAGSGYGWGRANGLTDLGISARTDLATAMRNVQRHNWGGTDCSLPIRWAQENGVDVDTFVVITDNDTWAGDIHPFQALKEYRKKTGIDARMAVLGVQATEFTIADPRDRGMMDFVGFDSNAPRVLADFSAGRI</sequence>
<keyword evidence="4" id="KW-0479">Metal-binding</keyword>
<dbReference type="InterPro" id="IPR036465">
    <property type="entry name" value="vWFA_dom_sf"/>
</dbReference>
<protein>
    <submittedName>
        <fullName evidence="8">Ro-like RNA binding protein</fullName>
    </submittedName>
</protein>
<accession>A0A222YVF7</accession>
<evidence type="ECO:0000259" key="7">
    <source>
        <dbReference type="PROSITE" id="PS50988"/>
    </source>
</evidence>
<dbReference type="PANTHER" id="PTHR14202:SF0">
    <property type="entry name" value="RNA-BINDING PROTEIN RO60"/>
    <property type="match status" value="1"/>
</dbReference>
<feature type="domain" description="TROVE" evidence="7">
    <location>
        <begin position="26"/>
        <end position="371"/>
    </location>
</feature>
<evidence type="ECO:0000313" key="8">
    <source>
        <dbReference type="EMBL" id="ASR75526.1"/>
    </source>
</evidence>
<dbReference type="EMBL" id="MF155946">
    <property type="protein sequence ID" value="ASR75526.1"/>
    <property type="molecule type" value="Genomic_DNA"/>
</dbReference>
<keyword evidence="6" id="KW-0687">Ribonucleoprotein</keyword>
<evidence type="ECO:0000256" key="2">
    <source>
        <dbReference type="ARBA" id="ARBA00007814"/>
    </source>
</evidence>
<dbReference type="Pfam" id="PF25045">
    <property type="entry name" value="vWA_Ro60"/>
    <property type="match status" value="1"/>
</dbReference>
<keyword evidence="9" id="KW-1185">Reference proteome</keyword>
<dbReference type="GO" id="GO:0003723">
    <property type="term" value="F:RNA binding"/>
    <property type="evidence" value="ECO:0007669"/>
    <property type="project" value="UniProtKB-KW"/>
</dbReference>
<dbReference type="SUPFAM" id="SSF140864">
    <property type="entry name" value="TROVE domain-like"/>
    <property type="match status" value="1"/>
</dbReference>
<dbReference type="Pfam" id="PF05731">
    <property type="entry name" value="TROVE"/>
    <property type="match status" value="2"/>
</dbReference>
<dbReference type="InterPro" id="IPR037214">
    <property type="entry name" value="TROVE_dom_sf"/>
</dbReference>
<evidence type="ECO:0000256" key="4">
    <source>
        <dbReference type="ARBA" id="ARBA00022723"/>
    </source>
</evidence>
<dbReference type="GO" id="GO:0046872">
    <property type="term" value="F:metal ion binding"/>
    <property type="evidence" value="ECO:0007669"/>
    <property type="project" value="UniProtKB-KW"/>
</dbReference>
<dbReference type="InterPro" id="IPR056800">
    <property type="entry name" value="vWA_Ro60"/>
</dbReference>
<dbReference type="InterPro" id="IPR008858">
    <property type="entry name" value="TROVE_dom"/>
</dbReference>
<evidence type="ECO:0000313" key="9">
    <source>
        <dbReference type="Proteomes" id="UP000223009"/>
    </source>
</evidence>
<dbReference type="InterPro" id="IPR040322">
    <property type="entry name" value="TROVE2"/>
</dbReference>
<evidence type="ECO:0000256" key="1">
    <source>
        <dbReference type="ARBA" id="ARBA00004496"/>
    </source>
</evidence>
<keyword evidence="3" id="KW-0963">Cytoplasm</keyword>
<name>A0A222YVF7_9CAUD</name>
<dbReference type="GO" id="GO:1990904">
    <property type="term" value="C:ribonucleoprotein complex"/>
    <property type="evidence" value="ECO:0007669"/>
    <property type="project" value="UniProtKB-KW"/>
</dbReference>
<evidence type="ECO:0000256" key="5">
    <source>
        <dbReference type="ARBA" id="ARBA00022884"/>
    </source>
</evidence>
<dbReference type="PROSITE" id="PS50988">
    <property type="entry name" value="TROVE"/>
    <property type="match status" value="1"/>
</dbReference>
<organism evidence="8 9">
    <name type="scientific">Streptomyces phage Mildred21</name>
    <dbReference type="NCBI Taxonomy" id="2023959"/>
    <lineage>
        <taxon>Viruses</taxon>
        <taxon>Duplodnaviria</taxon>
        <taxon>Heunggongvirae</taxon>
        <taxon>Uroviricota</taxon>
        <taxon>Caudoviricetes</taxon>
        <taxon>Stanwilliamsviridae</taxon>
        <taxon>Boydwoodruffvirinae</taxon>
        <taxon>Samistivirus</taxon>
        <taxon>Samistivirus mildred21</taxon>
    </lineage>
</organism>
<gene>
    <name evidence="8" type="ORF">SEA_MILDRED21_131</name>
</gene>
<dbReference type="SUPFAM" id="SSF53300">
    <property type="entry name" value="vWA-like"/>
    <property type="match status" value="1"/>
</dbReference>